<sequence>MEEKPTLLTSLWLFLSSYIPLWIILLIQTYDGMTGFHTIFFGSLTVFSLLSLLLFLRVAKQKINVGGEKRICDDFIVIDDYQEMNHIYLEYLITYVVSMMAFIPKDQGVRNVLTFLVFMFMVFMFYLRANLIYANPVLGALGYNLFKVKNRESGHWVILITRKDKILLADKTNPERICVSSLSGNIYLEVED</sequence>
<dbReference type="GeneID" id="27140136"/>
<feature type="transmembrane region" description="Helical" evidence="1">
    <location>
        <begin position="7"/>
        <end position="27"/>
    </location>
</feature>
<reference evidence="3" key="1">
    <citation type="submission" date="2016-03" db="EMBL/GenBank/DDBJ databases">
        <authorList>
            <person name="Oger P.M."/>
        </authorList>
    </citation>
    <scope>NUCLEOTIDE SEQUENCE [LARGE SCALE GENOMIC DNA]</scope>
    <source>
        <strain evidence="3">OG-1</strain>
    </source>
</reference>
<keyword evidence="3" id="KW-1185">Reference proteome</keyword>
<feature type="transmembrane region" description="Helical" evidence="1">
    <location>
        <begin position="87"/>
        <end position="103"/>
    </location>
</feature>
<name>A0A142CVK2_9EURY</name>
<dbReference type="OrthoDB" id="103447at2157"/>
<evidence type="ECO:0000256" key="1">
    <source>
        <dbReference type="SAM" id="Phobius"/>
    </source>
</evidence>
<dbReference type="STRING" id="53952.A0127_06270"/>
<dbReference type="Proteomes" id="UP000073604">
    <property type="component" value="Chromosome"/>
</dbReference>
<organism evidence="2 3">
    <name type="scientific">Thermococcus peptonophilus</name>
    <dbReference type="NCBI Taxonomy" id="53952"/>
    <lineage>
        <taxon>Archaea</taxon>
        <taxon>Methanobacteriati</taxon>
        <taxon>Methanobacteriota</taxon>
        <taxon>Thermococci</taxon>
        <taxon>Thermococcales</taxon>
        <taxon>Thermococcaceae</taxon>
        <taxon>Thermococcus</taxon>
    </lineage>
</organism>
<proteinExistence type="predicted"/>
<feature type="transmembrane region" description="Helical" evidence="1">
    <location>
        <begin position="39"/>
        <end position="59"/>
    </location>
</feature>
<evidence type="ECO:0000313" key="2">
    <source>
        <dbReference type="EMBL" id="AMQ18804.1"/>
    </source>
</evidence>
<dbReference type="RefSeq" id="WP_054840656.1">
    <property type="nucleotide sequence ID" value="NZ_CP014750.1"/>
</dbReference>
<keyword evidence="1" id="KW-1133">Transmembrane helix</keyword>
<dbReference type="AlphaFoldDB" id="A0A142CVK2"/>
<dbReference type="EMBL" id="CP014750">
    <property type="protein sequence ID" value="AMQ18804.1"/>
    <property type="molecule type" value="Genomic_DNA"/>
</dbReference>
<accession>A0A142CVK2</accession>
<keyword evidence="1" id="KW-0812">Transmembrane</keyword>
<gene>
    <name evidence="2" type="ORF">A0127_06270</name>
</gene>
<evidence type="ECO:0000313" key="3">
    <source>
        <dbReference type="Proteomes" id="UP000073604"/>
    </source>
</evidence>
<protein>
    <submittedName>
        <fullName evidence="2">Uncharacterized protein</fullName>
    </submittedName>
</protein>
<keyword evidence="1" id="KW-0472">Membrane</keyword>
<dbReference type="KEGG" id="tpep:A0127_06270"/>